<dbReference type="EMBL" id="MT144261">
    <property type="protein sequence ID" value="QJA51417.1"/>
    <property type="molecule type" value="Genomic_DNA"/>
</dbReference>
<dbReference type="EMBL" id="MT144982">
    <property type="protein sequence ID" value="QJI02202.1"/>
    <property type="molecule type" value="Genomic_DNA"/>
</dbReference>
<gene>
    <name evidence="2" type="ORF">MM415A02065_0008</name>
    <name evidence="3" type="ORF">MM415B02432_0008</name>
    <name evidence="1" type="ORF">TM448A02110_0008</name>
    <name evidence="4" type="ORF">TM448B02998_0008</name>
</gene>
<dbReference type="InterPro" id="IPR053745">
    <property type="entry name" value="Viral_Tail_Comp_sf"/>
</dbReference>
<sequence length="133" mass="15306">MLFHNELKAAVYTKLTSASTFNTNIGGRVVYGFKKEDETYPNCVFNFAEANFTFDSGDSYEDTLILINLFDNNHSSGPIGILESNLVDLLDGYTFTFTNYTQISLVRQKIKHIKDINFVFNTNIEYRIEVQYK</sequence>
<organism evidence="1">
    <name type="scientific">viral metagenome</name>
    <dbReference type="NCBI Taxonomy" id="1070528"/>
    <lineage>
        <taxon>unclassified sequences</taxon>
        <taxon>metagenomes</taxon>
        <taxon>organismal metagenomes</taxon>
    </lineage>
</organism>
<evidence type="ECO:0008006" key="5">
    <source>
        <dbReference type="Google" id="ProtNLM"/>
    </source>
</evidence>
<evidence type="ECO:0000313" key="1">
    <source>
        <dbReference type="EMBL" id="QJA51417.1"/>
    </source>
</evidence>
<dbReference type="Gene3D" id="3.30.2000.30">
    <property type="match status" value="1"/>
</dbReference>
<reference evidence="1" key="1">
    <citation type="submission" date="2020-03" db="EMBL/GenBank/DDBJ databases">
        <title>The deep terrestrial virosphere.</title>
        <authorList>
            <person name="Holmfeldt K."/>
            <person name="Nilsson E."/>
            <person name="Simone D."/>
            <person name="Lopez-Fernandez M."/>
            <person name="Wu X."/>
            <person name="de Brujin I."/>
            <person name="Lundin D."/>
            <person name="Andersson A."/>
            <person name="Bertilsson S."/>
            <person name="Dopson M."/>
        </authorList>
    </citation>
    <scope>NUCLEOTIDE SEQUENCE</scope>
    <source>
        <strain evidence="2">MM415A02065</strain>
        <strain evidence="3">MM415B02432</strain>
        <strain evidence="1">TM448A02110</strain>
        <strain evidence="4">TM448B02998</strain>
    </source>
</reference>
<evidence type="ECO:0000313" key="4">
    <source>
        <dbReference type="EMBL" id="QJI02202.1"/>
    </source>
</evidence>
<evidence type="ECO:0000313" key="3">
    <source>
        <dbReference type="EMBL" id="QJA90152.1"/>
    </source>
</evidence>
<accession>A0A6H1ZVS1</accession>
<name>A0A6H1ZVS1_9ZZZZ</name>
<evidence type="ECO:0000313" key="2">
    <source>
        <dbReference type="EMBL" id="QJA74272.1"/>
    </source>
</evidence>
<proteinExistence type="predicted"/>
<dbReference type="EMBL" id="MT142086">
    <property type="protein sequence ID" value="QJA74272.1"/>
    <property type="molecule type" value="Genomic_DNA"/>
</dbReference>
<protein>
    <recommendedName>
        <fullName evidence="5">Tail protein</fullName>
    </recommendedName>
</protein>
<dbReference type="AlphaFoldDB" id="A0A6H1ZVS1"/>
<dbReference type="EMBL" id="MT142894">
    <property type="protein sequence ID" value="QJA90152.1"/>
    <property type="molecule type" value="Genomic_DNA"/>
</dbReference>